<dbReference type="Pfam" id="PF06761">
    <property type="entry name" value="IcmF-related"/>
    <property type="match status" value="1"/>
</dbReference>
<protein>
    <submittedName>
        <fullName evidence="5">Type VI secretion system protein ImpL</fullName>
    </submittedName>
</protein>
<keyword evidence="6" id="KW-1185">Reference proteome</keyword>
<dbReference type="Gene3D" id="3.40.50.300">
    <property type="entry name" value="P-loop containing nucleotide triphosphate hydrolases"/>
    <property type="match status" value="1"/>
</dbReference>
<proteinExistence type="predicted"/>
<dbReference type="InterPro" id="IPR053156">
    <property type="entry name" value="T6SS_TssM-like"/>
</dbReference>
<feature type="domain" description="Type VI secretion system IcmF C-terminal" evidence="2">
    <location>
        <begin position="1062"/>
        <end position="1167"/>
    </location>
</feature>
<evidence type="ECO:0000259" key="4">
    <source>
        <dbReference type="Pfam" id="PF14331"/>
    </source>
</evidence>
<dbReference type="InterPro" id="IPR027417">
    <property type="entry name" value="P-loop_NTPase"/>
</dbReference>
<feature type="transmembrane region" description="Helical" evidence="1">
    <location>
        <begin position="50"/>
        <end position="70"/>
    </location>
</feature>
<feature type="transmembrane region" description="Helical" evidence="1">
    <location>
        <begin position="12"/>
        <end position="30"/>
    </location>
</feature>
<dbReference type="Pfam" id="PF14331">
    <property type="entry name" value="IcmF-related_N"/>
    <property type="match status" value="1"/>
</dbReference>
<comment type="caution">
    <text evidence="5">The sequence shown here is derived from an EMBL/GenBank/DDBJ whole genome shotgun (WGS) entry which is preliminary data.</text>
</comment>
<sequence length="1187" mass="127493">MIRAYLLGFATLRSLIALVGIAALCAAVWLGGPLLAWGQQAPLAPAETRAAVIGIVLLIFFGGALVRLILARRANARMIRSLLDSGIAPRTGEAADAEELAVLRDRFERALSTLKDTLFAGRKGDAYLFELPWYVVLGAPRTGKTTILRNSGLDFPLRRNLGEEPISGLGVTQHCDWWFTDSAVLIDTPGRYAARDEQTASDRSGWRDFLGLLRTYRSRRPLDGVLLAISLPDILLPNDTDRTRHITALRARLQELTRACGADLPIYVLITKCDLVAGFTEFFAGLDEGARSQVWGMTFPAESDQGDRVGSAFKERFAALCARLDALMRERAHAERSVARRAQIFLFPKEFAGIGADAAAFLGRLFGRTRFEAPMRLRGVYFTSGAQEGVPLDRLGQAFGQDFGLTQTVPAAEHGRSTAYFINRVLTDVVFVEQGLGGTDQRIERGLAIAQSAGYAVAASLVLGFAGFWWNAWSEGEARIAATAKAVKAVEARLLDVPAQTTPGALLPVLQAVDELLTASGRDGVLAWFDGLTLSAVTALAPAADDLHHRILVSRLYPALAQQIGDHLAALLRAGADAQAVRALLRTYLMLGEAGRFEAGPVRETAREEARLAFPSDQERAAALIRHIDGLIPLLPKPLTIDQGIVETARQRLTRTSRTDQAYARLLREAAQNPRLRPVDLTAAVGFGALRFVPGPRDTAVSIIPSAFTRDAFYDFVLPRLPNLVREELGVDWVSASEAGGGSPAVQLGTREVMDRYVADYIRVWQGALNAVRLSPTTDPHQALAAVQALAGPSSPLETLLALVRTHTDLPLPGSQSDTAPRSLAAAVVSSTAGSLASAAAKAALGEGAWPGTTIGAPFRPLADLISPTPGGGPPPMVRIRELFGAAYGALSTVANATDAKQAAYQAVAKRGGAAADAVVQLRADSALRPEPVRGVMRAVAGTGSTAMVDDALTHINELWQREIAPQCISALSDRYPLSANSRDDITLRDFSDLFRPGGLLDEFFRKNIAPFVIEQRNGYVPAAIDGEPLPLKADALAQFYRAKAIRSAFFGGANATPSLKFSLRPSFLDPKLLRATLSIDGREIVYRHEATRSYDIEWPTKTDASTVSVTLTDLNGKETLVERSGAWAILRLVDAASLAARGGVDQYSMTIKAEDGASVVYQLKASGVSNPFGLSLLRGFHCPDSL</sequence>
<evidence type="ECO:0000313" key="6">
    <source>
        <dbReference type="Proteomes" id="UP001231124"/>
    </source>
</evidence>
<evidence type="ECO:0000259" key="2">
    <source>
        <dbReference type="Pfam" id="PF06744"/>
    </source>
</evidence>
<dbReference type="SUPFAM" id="SSF52540">
    <property type="entry name" value="P-loop containing nucleoside triphosphate hydrolases"/>
    <property type="match status" value="1"/>
</dbReference>
<keyword evidence="1" id="KW-1133">Transmembrane helix</keyword>
<evidence type="ECO:0000313" key="5">
    <source>
        <dbReference type="EMBL" id="MDQ0446950.1"/>
    </source>
</evidence>
<dbReference type="InterPro" id="IPR010623">
    <property type="entry name" value="IcmF_C"/>
</dbReference>
<dbReference type="CDD" id="cd00882">
    <property type="entry name" value="Ras_like_GTPase"/>
    <property type="match status" value="1"/>
</dbReference>
<dbReference type="PANTHER" id="PTHR36153:SF1">
    <property type="entry name" value="TYPE VI SECRETION SYSTEM COMPONENT TSSM1"/>
    <property type="match status" value="1"/>
</dbReference>
<evidence type="ECO:0000259" key="3">
    <source>
        <dbReference type="Pfam" id="PF06761"/>
    </source>
</evidence>
<dbReference type="RefSeq" id="WP_307354056.1">
    <property type="nucleotide sequence ID" value="NZ_JAUSVP010000003.1"/>
</dbReference>
<dbReference type="NCBIfam" id="TIGR03348">
    <property type="entry name" value="VI_IcmF"/>
    <property type="match status" value="1"/>
</dbReference>
<keyword evidence="1" id="KW-0812">Transmembrane</keyword>
<gene>
    <name evidence="5" type="ORF">QO012_001441</name>
</gene>
<accession>A0ABU0HZ48</accession>
<dbReference type="EMBL" id="JAUSVP010000003">
    <property type="protein sequence ID" value="MDQ0446950.1"/>
    <property type="molecule type" value="Genomic_DNA"/>
</dbReference>
<keyword evidence="1" id="KW-0472">Membrane</keyword>
<feature type="domain" description="IcmF-related" evidence="3">
    <location>
        <begin position="507"/>
        <end position="808"/>
    </location>
</feature>
<organism evidence="5 6">
    <name type="scientific">Methylobacterium aerolatum</name>
    <dbReference type="NCBI Taxonomy" id="418708"/>
    <lineage>
        <taxon>Bacteria</taxon>
        <taxon>Pseudomonadati</taxon>
        <taxon>Pseudomonadota</taxon>
        <taxon>Alphaproteobacteria</taxon>
        <taxon>Hyphomicrobiales</taxon>
        <taxon>Methylobacteriaceae</taxon>
        <taxon>Methylobacterium</taxon>
    </lineage>
</organism>
<dbReference type="InterPro" id="IPR009612">
    <property type="entry name" value="IcmF-rel"/>
</dbReference>
<name>A0ABU0HZ48_9HYPH</name>
<reference evidence="5 6" key="1">
    <citation type="submission" date="2023-07" db="EMBL/GenBank/DDBJ databases">
        <title>Genomic Encyclopedia of Type Strains, Phase IV (KMG-IV): sequencing the most valuable type-strain genomes for metagenomic binning, comparative biology and taxonomic classification.</title>
        <authorList>
            <person name="Goeker M."/>
        </authorList>
    </citation>
    <scope>NUCLEOTIDE SEQUENCE [LARGE SCALE GENOMIC DNA]</scope>
    <source>
        <strain evidence="5 6">DSM 19013</strain>
    </source>
</reference>
<feature type="domain" description="Type VI secretion system component TssM1 N-terminal" evidence="4">
    <location>
        <begin position="201"/>
        <end position="457"/>
    </location>
</feature>
<evidence type="ECO:0000256" key="1">
    <source>
        <dbReference type="SAM" id="Phobius"/>
    </source>
</evidence>
<dbReference type="InterPro" id="IPR025743">
    <property type="entry name" value="TssM1_N"/>
</dbReference>
<dbReference type="Proteomes" id="UP001231124">
    <property type="component" value="Unassembled WGS sequence"/>
</dbReference>
<dbReference type="PANTHER" id="PTHR36153">
    <property type="entry name" value="INNER MEMBRANE PROTEIN-RELATED"/>
    <property type="match status" value="1"/>
</dbReference>
<dbReference type="Pfam" id="PF06744">
    <property type="entry name" value="IcmF_C"/>
    <property type="match status" value="1"/>
</dbReference>
<dbReference type="InterPro" id="IPR017731">
    <property type="entry name" value="TssM1-like"/>
</dbReference>